<dbReference type="Gene3D" id="3.60.21.10">
    <property type="match status" value="2"/>
</dbReference>
<evidence type="ECO:0000313" key="2">
    <source>
        <dbReference type="EMBL" id="OGK44711.1"/>
    </source>
</evidence>
<sequence>MKFAIINDIHSGPSDSGFKNGIQRKLTFEAERLVKEFVEEMNAQEHPEFVINLGDFIEDVNLRDTDIQYFQKTYKMLSHLKMPVYSLIGNHDVRTLSEEDIAKMLGYEKMYYSFDAGNYHLIALSFIMTGDHTHDLSDIKAEIPSEQMKWLKADLAKTNKPVIVFIHYGLAEDDMKGNFWFESEPEYALLENRAAVRTILEESGKVKAVLSGHQHWNRMKVQNNIPYFVVTSLIENFRNDGTPTEAHTIVTLDEEKIVIDVKGNDPAKFVF</sequence>
<accession>A0A1F7IMY4</accession>
<dbReference type="PANTHER" id="PTHR43143:SF1">
    <property type="entry name" value="SERINE_THREONINE-PROTEIN PHOSPHATASE CPPED1"/>
    <property type="match status" value="1"/>
</dbReference>
<dbReference type="SUPFAM" id="SSF56300">
    <property type="entry name" value="Metallo-dependent phosphatases"/>
    <property type="match status" value="1"/>
</dbReference>
<dbReference type="AlphaFoldDB" id="A0A1F7IMY4"/>
<gene>
    <name evidence="2" type="ORF">A2957_00030</name>
</gene>
<organism evidence="2 3">
    <name type="scientific">Candidatus Roizmanbacteria bacterium RIFCSPLOWO2_01_FULL_38_11</name>
    <dbReference type="NCBI Taxonomy" id="1802060"/>
    <lineage>
        <taxon>Bacteria</taxon>
        <taxon>Candidatus Roizmaniibacteriota</taxon>
    </lineage>
</organism>
<dbReference type="PANTHER" id="PTHR43143">
    <property type="entry name" value="METALLOPHOSPHOESTERASE, CALCINEURIN SUPERFAMILY"/>
    <property type="match status" value="1"/>
</dbReference>
<feature type="domain" description="Calcineurin-like phosphoesterase" evidence="1">
    <location>
        <begin position="1"/>
        <end position="216"/>
    </location>
</feature>
<dbReference type="GO" id="GO:0016787">
    <property type="term" value="F:hydrolase activity"/>
    <property type="evidence" value="ECO:0007669"/>
    <property type="project" value="InterPro"/>
</dbReference>
<dbReference type="STRING" id="1802060.A2957_00030"/>
<reference evidence="2 3" key="1">
    <citation type="journal article" date="2016" name="Nat. Commun.">
        <title>Thousands of microbial genomes shed light on interconnected biogeochemical processes in an aquifer system.</title>
        <authorList>
            <person name="Anantharaman K."/>
            <person name="Brown C.T."/>
            <person name="Hug L.A."/>
            <person name="Sharon I."/>
            <person name="Castelle C.J."/>
            <person name="Probst A.J."/>
            <person name="Thomas B.C."/>
            <person name="Singh A."/>
            <person name="Wilkins M.J."/>
            <person name="Karaoz U."/>
            <person name="Brodie E.L."/>
            <person name="Williams K.H."/>
            <person name="Hubbard S.S."/>
            <person name="Banfield J.F."/>
        </authorList>
    </citation>
    <scope>NUCLEOTIDE SEQUENCE [LARGE SCALE GENOMIC DNA]</scope>
</reference>
<protein>
    <recommendedName>
        <fullName evidence="1">Calcineurin-like phosphoesterase domain-containing protein</fullName>
    </recommendedName>
</protein>
<dbReference type="InterPro" id="IPR051918">
    <property type="entry name" value="STPP_CPPED1"/>
</dbReference>
<dbReference type="Pfam" id="PF00149">
    <property type="entry name" value="Metallophos"/>
    <property type="match status" value="1"/>
</dbReference>
<dbReference type="Proteomes" id="UP000179072">
    <property type="component" value="Unassembled WGS sequence"/>
</dbReference>
<evidence type="ECO:0000313" key="3">
    <source>
        <dbReference type="Proteomes" id="UP000179072"/>
    </source>
</evidence>
<evidence type="ECO:0000259" key="1">
    <source>
        <dbReference type="Pfam" id="PF00149"/>
    </source>
</evidence>
<dbReference type="InterPro" id="IPR004843">
    <property type="entry name" value="Calcineurin-like_PHP"/>
</dbReference>
<dbReference type="InterPro" id="IPR029052">
    <property type="entry name" value="Metallo-depent_PP-like"/>
</dbReference>
<dbReference type="EMBL" id="MGAK01000013">
    <property type="protein sequence ID" value="OGK44711.1"/>
    <property type="molecule type" value="Genomic_DNA"/>
</dbReference>
<name>A0A1F7IMY4_9BACT</name>
<comment type="caution">
    <text evidence="2">The sequence shown here is derived from an EMBL/GenBank/DDBJ whole genome shotgun (WGS) entry which is preliminary data.</text>
</comment>
<proteinExistence type="predicted"/>